<dbReference type="Proteomes" id="UP001589647">
    <property type="component" value="Unassembled WGS sequence"/>
</dbReference>
<feature type="compositionally biased region" description="Basic and acidic residues" evidence="1">
    <location>
        <begin position="1"/>
        <end position="17"/>
    </location>
</feature>
<evidence type="ECO:0008006" key="4">
    <source>
        <dbReference type="Google" id="ProtNLM"/>
    </source>
</evidence>
<evidence type="ECO:0000256" key="1">
    <source>
        <dbReference type="SAM" id="MobiDB-lite"/>
    </source>
</evidence>
<keyword evidence="3" id="KW-1185">Reference proteome</keyword>
<dbReference type="RefSeq" id="WP_189653909.1">
    <property type="nucleotide sequence ID" value="NZ_BMRC01000051.1"/>
</dbReference>
<accession>A0ABV5IT55</accession>
<evidence type="ECO:0000313" key="3">
    <source>
        <dbReference type="Proteomes" id="UP001589647"/>
    </source>
</evidence>
<protein>
    <recommendedName>
        <fullName evidence="4">Resolvase HTH domain-containing protein</fullName>
    </recommendedName>
</protein>
<dbReference type="EMBL" id="JBHMEI010000045">
    <property type="protein sequence ID" value="MFB9207095.1"/>
    <property type="molecule type" value="Genomic_DNA"/>
</dbReference>
<feature type="region of interest" description="Disordered" evidence="1">
    <location>
        <begin position="1"/>
        <end position="32"/>
    </location>
</feature>
<comment type="caution">
    <text evidence="2">The sequence shown here is derived from an EMBL/GenBank/DDBJ whole genome shotgun (WGS) entry which is preliminary data.</text>
</comment>
<gene>
    <name evidence="2" type="ORF">ACFFV7_38310</name>
</gene>
<organism evidence="2 3">
    <name type="scientific">Nonomuraea spiralis</name>
    <dbReference type="NCBI Taxonomy" id="46182"/>
    <lineage>
        <taxon>Bacteria</taxon>
        <taxon>Bacillati</taxon>
        <taxon>Actinomycetota</taxon>
        <taxon>Actinomycetes</taxon>
        <taxon>Streptosporangiales</taxon>
        <taxon>Streptosporangiaceae</taxon>
        <taxon>Nonomuraea</taxon>
    </lineage>
</organism>
<evidence type="ECO:0000313" key="2">
    <source>
        <dbReference type="EMBL" id="MFB9207095.1"/>
    </source>
</evidence>
<name>A0ABV5IT55_9ACTN</name>
<sequence>MEHDLISERTLDGLDARPRRRQGLADARLRSPTTCSPWRGPVAACGQLVIHIARELGVGRSTLYRALEGDDQGSPMV</sequence>
<proteinExistence type="predicted"/>
<reference evidence="2 3" key="1">
    <citation type="submission" date="2024-09" db="EMBL/GenBank/DDBJ databases">
        <authorList>
            <person name="Sun Q."/>
            <person name="Mori K."/>
        </authorList>
    </citation>
    <scope>NUCLEOTIDE SEQUENCE [LARGE SCALE GENOMIC DNA]</scope>
    <source>
        <strain evidence="2 3">CCM 3426</strain>
    </source>
</reference>